<feature type="transmembrane region" description="Helical" evidence="2">
    <location>
        <begin position="84"/>
        <end position="102"/>
    </location>
</feature>
<organism evidence="3 4">
    <name type="scientific">Lentibacillus cibarius</name>
    <dbReference type="NCBI Taxonomy" id="2583219"/>
    <lineage>
        <taxon>Bacteria</taxon>
        <taxon>Bacillati</taxon>
        <taxon>Bacillota</taxon>
        <taxon>Bacilli</taxon>
        <taxon>Bacillales</taxon>
        <taxon>Bacillaceae</taxon>
        <taxon>Lentibacillus</taxon>
    </lineage>
</organism>
<feature type="transmembrane region" description="Helical" evidence="2">
    <location>
        <begin position="9"/>
        <end position="28"/>
    </location>
</feature>
<gene>
    <name evidence="3" type="ORF">FH966_05465</name>
</gene>
<dbReference type="InterPro" id="IPR024164">
    <property type="entry name" value="KinB-signalling_activ"/>
</dbReference>
<dbReference type="EMBL" id="VJMZ01000001">
    <property type="protein sequence ID" value="TRM11212.1"/>
    <property type="molecule type" value="Genomic_DNA"/>
</dbReference>
<feature type="compositionally biased region" description="Basic residues" evidence="1">
    <location>
        <begin position="213"/>
        <end position="222"/>
    </location>
</feature>
<keyword evidence="2" id="KW-1133">Transmembrane helix</keyword>
<dbReference type="GO" id="GO:0045881">
    <property type="term" value="P:positive regulation of sporulation resulting in formation of a cellular spore"/>
    <property type="evidence" value="ECO:0007669"/>
    <property type="project" value="InterPro"/>
</dbReference>
<keyword evidence="4" id="KW-1185">Reference proteome</keyword>
<sequence>MNSRKLAGLFFKTLMIGGVAGLITSFFVKPAPYANNLNPFDFFELIGLVFFFLGLGFVFSVISQTGFFAYLFINQFGLSLFRTFWPTIQVLLIAFVLFDLVYFPYSSTDGDISVLWFILMAAAILAYGWVVSTIKARATNRRAFIPALFFMVVMTSVEWVPGLNANGTVYAWLMIIPLLVCNTYQLLVLHKLTGTGDSTTGTKQKSGEAASKNVKHNVKPQS</sequence>
<dbReference type="Pfam" id="PF14089">
    <property type="entry name" value="KbaA"/>
    <property type="match status" value="1"/>
</dbReference>
<comment type="caution">
    <text evidence="3">The sequence shown here is derived from an EMBL/GenBank/DDBJ whole genome shotgun (WGS) entry which is preliminary data.</text>
</comment>
<evidence type="ECO:0000256" key="2">
    <source>
        <dbReference type="SAM" id="Phobius"/>
    </source>
</evidence>
<keyword evidence="2" id="KW-0472">Membrane</keyword>
<feature type="region of interest" description="Disordered" evidence="1">
    <location>
        <begin position="197"/>
        <end position="222"/>
    </location>
</feature>
<dbReference type="Proteomes" id="UP000319280">
    <property type="component" value="Unassembled WGS sequence"/>
</dbReference>
<feature type="transmembrane region" description="Helical" evidence="2">
    <location>
        <begin position="169"/>
        <end position="189"/>
    </location>
</feature>
<evidence type="ECO:0000256" key="1">
    <source>
        <dbReference type="SAM" id="MobiDB-lite"/>
    </source>
</evidence>
<dbReference type="SMART" id="SM01251">
    <property type="entry name" value="KbaA"/>
    <property type="match status" value="1"/>
</dbReference>
<keyword evidence="2" id="KW-0812">Transmembrane</keyword>
<accession>A0A549YH56</accession>
<proteinExistence type="predicted"/>
<evidence type="ECO:0000313" key="4">
    <source>
        <dbReference type="Proteomes" id="UP000319280"/>
    </source>
</evidence>
<reference evidence="3 4" key="1">
    <citation type="submission" date="2019-07" db="EMBL/GenBank/DDBJ databases">
        <title>Genomic analysis of Lentibacillus sp. NKC851-2.</title>
        <authorList>
            <person name="Oh Y.J."/>
        </authorList>
    </citation>
    <scope>NUCLEOTIDE SEQUENCE [LARGE SCALE GENOMIC DNA]</scope>
    <source>
        <strain evidence="3 4">NKC851-2</strain>
    </source>
</reference>
<dbReference type="RefSeq" id="WP_142790371.1">
    <property type="nucleotide sequence ID" value="NZ_VJMZ01000001.1"/>
</dbReference>
<feature type="transmembrane region" description="Helical" evidence="2">
    <location>
        <begin position="143"/>
        <end position="163"/>
    </location>
</feature>
<dbReference type="AlphaFoldDB" id="A0A549YH56"/>
<feature type="transmembrane region" description="Helical" evidence="2">
    <location>
        <begin position="114"/>
        <end position="131"/>
    </location>
</feature>
<dbReference type="PIRSF" id="PIRSF029886">
    <property type="entry name" value="KBAA"/>
    <property type="match status" value="1"/>
</dbReference>
<name>A0A549YH56_9BACI</name>
<evidence type="ECO:0000313" key="3">
    <source>
        <dbReference type="EMBL" id="TRM11212.1"/>
    </source>
</evidence>
<feature type="transmembrane region" description="Helical" evidence="2">
    <location>
        <begin position="48"/>
        <end position="72"/>
    </location>
</feature>
<protein>
    <submittedName>
        <fullName evidence="3">KinB-signaling pathway activation protein</fullName>
    </submittedName>
</protein>